<comment type="subcellular location">
    <subcellularLocation>
        <location evidence="1">Membrane</location>
        <topology evidence="1">Multi-pass membrane protein</topology>
    </subcellularLocation>
</comment>
<evidence type="ECO:0000313" key="6">
    <source>
        <dbReference type="EMBL" id="BAL55840.1"/>
    </source>
</evidence>
<dbReference type="GO" id="GO:0009060">
    <property type="term" value="P:aerobic respiration"/>
    <property type="evidence" value="ECO:0007669"/>
    <property type="project" value="TreeGrafter"/>
</dbReference>
<dbReference type="AlphaFoldDB" id="H5SI54"/>
<feature type="transmembrane region" description="Helical" evidence="5">
    <location>
        <begin position="159"/>
        <end position="183"/>
    </location>
</feature>
<feature type="transmembrane region" description="Helical" evidence="5">
    <location>
        <begin position="12"/>
        <end position="29"/>
    </location>
</feature>
<dbReference type="PROSITE" id="PS00668">
    <property type="entry name" value="COMPLEX1_ND1_2"/>
    <property type="match status" value="1"/>
</dbReference>
<protein>
    <submittedName>
        <fullName evidence="6">NADH dehydrogenase I subunit H</fullName>
    </submittedName>
</protein>
<evidence type="ECO:0000256" key="5">
    <source>
        <dbReference type="SAM" id="Phobius"/>
    </source>
</evidence>
<reference evidence="6" key="2">
    <citation type="journal article" date="2012" name="PLoS ONE">
        <title>A Deeply Branching Thermophilic Bacterium with an Ancient Acetyl-CoA Pathway Dominates a Subsurface Ecosystem.</title>
        <authorList>
            <person name="Takami H."/>
            <person name="Noguchi H."/>
            <person name="Takaki Y."/>
            <person name="Uchiyama I."/>
            <person name="Toyoda A."/>
            <person name="Nishi S."/>
            <person name="Chee G.-J."/>
            <person name="Arai W."/>
            <person name="Nunoura T."/>
            <person name="Itoh T."/>
            <person name="Hattori M."/>
            <person name="Takai K."/>
        </authorList>
    </citation>
    <scope>NUCLEOTIDE SEQUENCE</scope>
</reference>
<keyword evidence="2 5" id="KW-0812">Transmembrane</keyword>
<dbReference type="PANTHER" id="PTHR11432:SF3">
    <property type="entry name" value="NADH-UBIQUINONE OXIDOREDUCTASE CHAIN 1"/>
    <property type="match status" value="1"/>
</dbReference>
<evidence type="ECO:0000256" key="2">
    <source>
        <dbReference type="ARBA" id="ARBA00022692"/>
    </source>
</evidence>
<sequence length="324" mass="34974">MTAVVVEAVVKSAVLLGVLLTATAYEVLLERKLLGRFQVRYGPNRVGPWGLLQPLADGIKLLTKEDFAPAGADRVVYVTAPVLLMTTALFVYAVIPFGPEVELFGRRVSLYLADVNTALLLVLGASSIGVYGLILGGWSSNSKYSLLGGLRSSAQVISYELSLALAVLAVVLEAGSLSLVRIAQAQESGWFVVRQPVAFLVFFLSALAETNRAPFDLPEAEQELVAGYQTEYGGFKFVMFYIAEYVAMITQGALAATLFLGGWHGPVLPPVVWFGLKVLAFVVVLIWIRATVPRVRYDQLMGLGWKVLIPVALANLLVSAVLLL</sequence>
<feature type="transmembrane region" description="Helical" evidence="5">
    <location>
        <begin position="267"/>
        <end position="288"/>
    </location>
</feature>
<dbReference type="InterPro" id="IPR018086">
    <property type="entry name" value="NADH_UbQ_OxRdtase_su1_CS"/>
</dbReference>
<feature type="transmembrane region" description="Helical" evidence="5">
    <location>
        <begin position="300"/>
        <end position="323"/>
    </location>
</feature>
<feature type="transmembrane region" description="Helical" evidence="5">
    <location>
        <begin position="115"/>
        <end position="138"/>
    </location>
</feature>
<evidence type="ECO:0000256" key="4">
    <source>
        <dbReference type="ARBA" id="ARBA00023136"/>
    </source>
</evidence>
<dbReference type="Pfam" id="PF00146">
    <property type="entry name" value="NADHdh"/>
    <property type="match status" value="1"/>
</dbReference>
<feature type="transmembrane region" description="Helical" evidence="5">
    <location>
        <begin position="238"/>
        <end position="261"/>
    </location>
</feature>
<feature type="transmembrane region" description="Helical" evidence="5">
    <location>
        <begin position="75"/>
        <end position="95"/>
    </location>
</feature>
<gene>
    <name evidence="6" type="ORF">HGMM_F31F10C30</name>
</gene>
<proteinExistence type="inferred from homology"/>
<evidence type="ECO:0000256" key="3">
    <source>
        <dbReference type="ARBA" id="ARBA00022989"/>
    </source>
</evidence>
<dbReference type="GO" id="GO:0003954">
    <property type="term" value="F:NADH dehydrogenase activity"/>
    <property type="evidence" value="ECO:0007669"/>
    <property type="project" value="TreeGrafter"/>
</dbReference>
<dbReference type="PANTHER" id="PTHR11432">
    <property type="entry name" value="NADH DEHYDROGENASE SUBUNIT 1"/>
    <property type="match status" value="1"/>
</dbReference>
<dbReference type="NCBIfam" id="NF004741">
    <property type="entry name" value="PRK06076.1-2"/>
    <property type="match status" value="1"/>
</dbReference>
<evidence type="ECO:0000256" key="1">
    <source>
        <dbReference type="ARBA" id="ARBA00004141"/>
    </source>
</evidence>
<name>H5SI54_9ZZZZ</name>
<keyword evidence="4 5" id="KW-0472">Membrane</keyword>
<dbReference type="InterPro" id="IPR001694">
    <property type="entry name" value="NADH_UbQ_OxRdtase_su1/FPO"/>
</dbReference>
<dbReference type="GO" id="GO:0016020">
    <property type="term" value="C:membrane"/>
    <property type="evidence" value="ECO:0007669"/>
    <property type="project" value="UniProtKB-SubCell"/>
</dbReference>
<dbReference type="EMBL" id="AP011730">
    <property type="protein sequence ID" value="BAL55840.1"/>
    <property type="molecule type" value="Genomic_DNA"/>
</dbReference>
<accession>H5SI54</accession>
<reference evidence="6" key="1">
    <citation type="journal article" date="2005" name="Environ. Microbiol.">
        <title>Genetic and functional properties of uncultivated thermophilic crenarchaeotes from a subsurface gold mine as revealed by analysis of genome fragments.</title>
        <authorList>
            <person name="Nunoura T."/>
            <person name="Hirayama H."/>
            <person name="Takami H."/>
            <person name="Oida H."/>
            <person name="Nishi S."/>
            <person name="Shimamura S."/>
            <person name="Suzuki Y."/>
            <person name="Inagaki F."/>
            <person name="Takai K."/>
            <person name="Nealson K.H."/>
            <person name="Horikoshi K."/>
        </authorList>
    </citation>
    <scope>NUCLEOTIDE SEQUENCE</scope>
</reference>
<dbReference type="HAMAP" id="MF_01350">
    <property type="entry name" value="NDH1_NuoH"/>
    <property type="match status" value="1"/>
</dbReference>
<dbReference type="PROSITE" id="PS00667">
    <property type="entry name" value="COMPLEX1_ND1_1"/>
    <property type="match status" value="1"/>
</dbReference>
<keyword evidence="3 5" id="KW-1133">Transmembrane helix</keyword>
<organism evidence="6">
    <name type="scientific">uncultured prokaryote</name>
    <dbReference type="NCBI Taxonomy" id="198431"/>
    <lineage>
        <taxon>unclassified sequences</taxon>
        <taxon>environmental samples</taxon>
    </lineage>
</organism>